<dbReference type="Proteomes" id="UP001152885">
    <property type="component" value="Unassembled WGS sequence"/>
</dbReference>
<protein>
    <recommendedName>
        <fullName evidence="7">Ubiquitin carboxyl-terminal hydrolase</fullName>
        <ecNumber evidence="7">3.4.19.12</ecNumber>
    </recommendedName>
</protein>
<keyword evidence="5 7" id="KW-0378">Hydrolase</keyword>
<evidence type="ECO:0000259" key="9">
    <source>
        <dbReference type="PROSITE" id="PS50235"/>
    </source>
</evidence>
<feature type="region of interest" description="Disordered" evidence="8">
    <location>
        <begin position="257"/>
        <end position="282"/>
    </location>
</feature>
<proteinExistence type="inferred from homology"/>
<evidence type="ECO:0000256" key="7">
    <source>
        <dbReference type="RuleBase" id="RU366025"/>
    </source>
</evidence>
<dbReference type="InterPro" id="IPR018200">
    <property type="entry name" value="USP_CS"/>
</dbReference>
<evidence type="ECO:0000256" key="8">
    <source>
        <dbReference type="SAM" id="MobiDB-lite"/>
    </source>
</evidence>
<comment type="caution">
    <text evidence="10">The sequence shown here is derived from an EMBL/GenBank/DDBJ whole genome shotgun (WGS) entry which is preliminary data.</text>
</comment>
<comment type="similarity">
    <text evidence="2 7">Belongs to the peptidase C19 family.</text>
</comment>
<dbReference type="SUPFAM" id="SSF54001">
    <property type="entry name" value="Cysteine proteinases"/>
    <property type="match status" value="1"/>
</dbReference>
<evidence type="ECO:0000256" key="2">
    <source>
        <dbReference type="ARBA" id="ARBA00009085"/>
    </source>
</evidence>
<dbReference type="InterPro" id="IPR001394">
    <property type="entry name" value="Peptidase_C19_UCH"/>
</dbReference>
<sequence>MTSTLLNKSDLDKICIKLVKEISSASTTFSSLMSIQINLLQLFKNQMQIYKKYNYCDYEICYVLYITSVRLLQYTKSLTKSKNEDMYSQFKQTLSSKSNDFKIIESNLNLPHQYQERIGPKELLKLMKSSRVLLIDYRTRNSHSHNHIKFDNVINLQPKDIEALPNNATCQEIERLLDENELAIFKQRVYFEYIIVYDYKTGSGDKFNDILSNIDQINDRFQHLTTILMNNSNIKLYPIILSGGVLKWHDTFGDSSIESGNKPKIETKKETKKETETQHESSKYVTRFSDILNGNGVSKSNSQPKLVESNYIKPVVQGITPYDPTANKPSPKPIEKQLTPPISKPPLKPIEKLTTSSKSPSPITSQTTISSKKSNLLGGFTTGLTNLGNSCYMNSVIQCLAASPQLTSFFFPTVTESFSNHNYKQHINPNNKLGSKGKLTTSFVELLLNMFNNNGSSFSPSKFKRIMGGLSPNKQFITYDQQDCVEFLNFLLDSLHEDLNQVNLTPEEKKMITELTPEQEKGREILPIRLASTIEWERYLKLNFSIMVDYFQGQLLSQLKCLNCKFTSTTYNSFSILSLPIPEKLNRNKEVSLYDCIDEFVSTENQSPPFKYRLFGVANHFGNLTTGHYTSYVYKQSKSQWCYFDDSKITYNVSSSKILNKNAYCLFFQRI</sequence>
<feature type="domain" description="USP" evidence="9">
    <location>
        <begin position="382"/>
        <end position="671"/>
    </location>
</feature>
<comment type="catalytic activity">
    <reaction evidence="1 7">
        <text>Thiol-dependent hydrolysis of ester, thioester, amide, peptide and isopeptide bonds formed by the C-terminal Gly of ubiquitin (a 76-residue protein attached to proteins as an intracellular targeting signal).</text>
        <dbReference type="EC" id="3.4.19.12"/>
    </reaction>
</comment>
<evidence type="ECO:0000313" key="10">
    <source>
        <dbReference type="EMBL" id="CAI5757119.1"/>
    </source>
</evidence>
<evidence type="ECO:0000256" key="4">
    <source>
        <dbReference type="ARBA" id="ARBA00022786"/>
    </source>
</evidence>
<dbReference type="Pfam" id="PF00443">
    <property type="entry name" value="UCH"/>
    <property type="match status" value="1"/>
</dbReference>
<evidence type="ECO:0000313" key="11">
    <source>
        <dbReference type="Proteomes" id="UP001152885"/>
    </source>
</evidence>
<dbReference type="PROSITE" id="PS00972">
    <property type="entry name" value="USP_1"/>
    <property type="match status" value="1"/>
</dbReference>
<accession>A0A9W4TU16</accession>
<keyword evidence="11" id="KW-1185">Reference proteome</keyword>
<dbReference type="InterPro" id="IPR036873">
    <property type="entry name" value="Rhodanese-like_dom_sf"/>
</dbReference>
<dbReference type="InterPro" id="IPR038765">
    <property type="entry name" value="Papain-like_cys_pep_sf"/>
</dbReference>
<keyword evidence="3 7" id="KW-0645">Protease</keyword>
<evidence type="ECO:0000256" key="3">
    <source>
        <dbReference type="ARBA" id="ARBA00022670"/>
    </source>
</evidence>
<dbReference type="InterPro" id="IPR050185">
    <property type="entry name" value="Ub_carboxyl-term_hydrolase"/>
</dbReference>
<dbReference type="PANTHER" id="PTHR21646:SF95">
    <property type="entry name" value="UBIQUITIN CARBOXYL-TERMINAL HYDROLASE 4-RELATED"/>
    <property type="match status" value="1"/>
</dbReference>
<dbReference type="Gene3D" id="3.40.250.10">
    <property type="entry name" value="Rhodanese-like domain"/>
    <property type="match status" value="1"/>
</dbReference>
<evidence type="ECO:0000256" key="1">
    <source>
        <dbReference type="ARBA" id="ARBA00000707"/>
    </source>
</evidence>
<dbReference type="PROSITE" id="PS50235">
    <property type="entry name" value="USP_3"/>
    <property type="match status" value="1"/>
</dbReference>
<keyword evidence="6 7" id="KW-0788">Thiol protease</keyword>
<dbReference type="Gene3D" id="3.90.70.10">
    <property type="entry name" value="Cysteine proteinases"/>
    <property type="match status" value="2"/>
</dbReference>
<dbReference type="PROSITE" id="PS00973">
    <property type="entry name" value="USP_2"/>
    <property type="match status" value="1"/>
</dbReference>
<feature type="compositionally biased region" description="Low complexity" evidence="8">
    <location>
        <begin position="354"/>
        <end position="368"/>
    </location>
</feature>
<feature type="region of interest" description="Disordered" evidence="8">
    <location>
        <begin position="320"/>
        <end position="368"/>
    </location>
</feature>
<evidence type="ECO:0000256" key="5">
    <source>
        <dbReference type="ARBA" id="ARBA00022801"/>
    </source>
</evidence>
<dbReference type="InterPro" id="IPR028889">
    <property type="entry name" value="USP"/>
</dbReference>
<dbReference type="PANTHER" id="PTHR21646">
    <property type="entry name" value="UBIQUITIN CARBOXYL-TERMINAL HYDROLASE"/>
    <property type="match status" value="1"/>
</dbReference>
<dbReference type="EC" id="3.4.19.12" evidence="7"/>
<dbReference type="EMBL" id="CANTUO010000001">
    <property type="protein sequence ID" value="CAI5757119.1"/>
    <property type="molecule type" value="Genomic_DNA"/>
</dbReference>
<gene>
    <name evidence="10" type="ORF">CANVERA_P1636</name>
</gene>
<organism evidence="10 11">
    <name type="scientific">Candida verbasci</name>
    <dbReference type="NCBI Taxonomy" id="1227364"/>
    <lineage>
        <taxon>Eukaryota</taxon>
        <taxon>Fungi</taxon>
        <taxon>Dikarya</taxon>
        <taxon>Ascomycota</taxon>
        <taxon>Saccharomycotina</taxon>
        <taxon>Pichiomycetes</taxon>
        <taxon>Debaryomycetaceae</taxon>
        <taxon>Candida/Lodderomyces clade</taxon>
        <taxon>Candida</taxon>
    </lineage>
</organism>
<dbReference type="GO" id="GO:0016579">
    <property type="term" value="P:protein deubiquitination"/>
    <property type="evidence" value="ECO:0007669"/>
    <property type="project" value="InterPro"/>
</dbReference>
<dbReference type="OrthoDB" id="292964at2759"/>
<evidence type="ECO:0000256" key="6">
    <source>
        <dbReference type="ARBA" id="ARBA00022807"/>
    </source>
</evidence>
<dbReference type="SUPFAM" id="SSF52821">
    <property type="entry name" value="Rhodanese/Cell cycle control phosphatase"/>
    <property type="match status" value="1"/>
</dbReference>
<dbReference type="AlphaFoldDB" id="A0A9W4TU16"/>
<name>A0A9W4TU16_9ASCO</name>
<feature type="compositionally biased region" description="Basic and acidic residues" evidence="8">
    <location>
        <begin position="261"/>
        <end position="282"/>
    </location>
</feature>
<reference evidence="10" key="1">
    <citation type="submission" date="2022-12" db="EMBL/GenBank/DDBJ databases">
        <authorList>
            <person name="Brejova B."/>
        </authorList>
    </citation>
    <scope>NUCLEOTIDE SEQUENCE</scope>
</reference>
<dbReference type="GO" id="GO:0006508">
    <property type="term" value="P:proteolysis"/>
    <property type="evidence" value="ECO:0007669"/>
    <property type="project" value="UniProtKB-KW"/>
</dbReference>
<keyword evidence="4 7" id="KW-0833">Ubl conjugation pathway</keyword>
<dbReference type="GO" id="GO:0004843">
    <property type="term" value="F:cysteine-type deubiquitinase activity"/>
    <property type="evidence" value="ECO:0007669"/>
    <property type="project" value="UniProtKB-UniRule"/>
</dbReference>